<dbReference type="EMBL" id="CM007369">
    <property type="protein sequence ID" value="OIW04121.1"/>
    <property type="molecule type" value="Genomic_DNA"/>
</dbReference>
<evidence type="ECO:0000313" key="15">
    <source>
        <dbReference type="EMBL" id="OIW04121.1"/>
    </source>
</evidence>
<keyword evidence="4 11" id="KW-0812">Transmembrane</keyword>
<feature type="transmembrane region" description="Helical" evidence="11">
    <location>
        <begin position="289"/>
        <end position="310"/>
    </location>
</feature>
<feature type="compositionally biased region" description="Basic and acidic residues" evidence="10">
    <location>
        <begin position="729"/>
        <end position="744"/>
    </location>
</feature>
<dbReference type="AlphaFoldDB" id="A0A4P1R7N5"/>
<comment type="subcellular location">
    <subcellularLocation>
        <location evidence="1">Membrane</location>
        <topology evidence="1">Multi-pass membrane protein</topology>
    </subcellularLocation>
</comment>
<dbReference type="GO" id="GO:0015297">
    <property type="term" value="F:antiporter activity"/>
    <property type="evidence" value="ECO:0007669"/>
    <property type="project" value="InterPro"/>
</dbReference>
<dbReference type="Pfam" id="PF00999">
    <property type="entry name" value="Na_H_Exchanger"/>
    <property type="match status" value="1"/>
</dbReference>
<dbReference type="InterPro" id="IPR057290">
    <property type="entry name" value="CHX17_C"/>
</dbReference>
<feature type="domain" description="Cation/H(+) antiporter C-terminal" evidence="14">
    <location>
        <begin position="572"/>
        <end position="712"/>
    </location>
</feature>
<proteinExistence type="inferred from homology"/>
<reference evidence="15 16" key="1">
    <citation type="journal article" date="2017" name="Plant Biotechnol. J.">
        <title>A comprehensive draft genome sequence for lupin (Lupinus angustifolius), an emerging health food: insights into plant-microbe interactions and legume evolution.</title>
        <authorList>
            <person name="Hane J.K."/>
            <person name="Ming Y."/>
            <person name="Kamphuis L.G."/>
            <person name="Nelson M.N."/>
            <person name="Garg G."/>
            <person name="Atkins C.A."/>
            <person name="Bayer P.E."/>
            <person name="Bravo A."/>
            <person name="Bringans S."/>
            <person name="Cannon S."/>
            <person name="Edwards D."/>
            <person name="Foley R."/>
            <person name="Gao L.L."/>
            <person name="Harrison M.J."/>
            <person name="Huang W."/>
            <person name="Hurgobin B."/>
            <person name="Li S."/>
            <person name="Liu C.W."/>
            <person name="McGrath A."/>
            <person name="Morahan G."/>
            <person name="Murray J."/>
            <person name="Weller J."/>
            <person name="Jian J."/>
            <person name="Singh K.B."/>
        </authorList>
    </citation>
    <scope>NUCLEOTIDE SEQUENCE [LARGE SCALE GENOMIC DNA]</scope>
    <source>
        <strain evidence="16">cv. Tanjil</strain>
        <tissue evidence="15">Whole plant</tissue>
    </source>
</reference>
<dbReference type="GO" id="GO:0012505">
    <property type="term" value="C:endomembrane system"/>
    <property type="evidence" value="ECO:0007669"/>
    <property type="project" value="TreeGrafter"/>
</dbReference>
<protein>
    <submittedName>
        <fullName evidence="15">Uncharacterized protein</fullName>
    </submittedName>
</protein>
<evidence type="ECO:0000256" key="3">
    <source>
        <dbReference type="ARBA" id="ARBA00022538"/>
    </source>
</evidence>
<feature type="transmembrane region" description="Helical" evidence="11">
    <location>
        <begin position="222"/>
        <end position="245"/>
    </location>
</feature>
<dbReference type="GO" id="GO:0016020">
    <property type="term" value="C:membrane"/>
    <property type="evidence" value="ECO:0007669"/>
    <property type="project" value="UniProtKB-SubCell"/>
</dbReference>
<evidence type="ECO:0000256" key="11">
    <source>
        <dbReference type="SAM" id="Phobius"/>
    </source>
</evidence>
<feature type="transmembrane region" description="Helical" evidence="11">
    <location>
        <begin position="354"/>
        <end position="375"/>
    </location>
</feature>
<dbReference type="InterPro" id="IPR057291">
    <property type="entry name" value="CHX17_2nd"/>
</dbReference>
<evidence type="ECO:0000256" key="2">
    <source>
        <dbReference type="ARBA" id="ARBA00022448"/>
    </source>
</evidence>
<dbReference type="Gene3D" id="1.20.1530.20">
    <property type="match status" value="2"/>
</dbReference>
<evidence type="ECO:0000256" key="8">
    <source>
        <dbReference type="ARBA" id="ARBA00023136"/>
    </source>
</evidence>
<dbReference type="Proteomes" id="UP000188354">
    <property type="component" value="Chromosome LG09"/>
</dbReference>
<evidence type="ECO:0000259" key="14">
    <source>
        <dbReference type="Pfam" id="PF23259"/>
    </source>
</evidence>
<keyword evidence="3" id="KW-0633">Potassium transport</keyword>
<dbReference type="GO" id="GO:1902600">
    <property type="term" value="P:proton transmembrane transport"/>
    <property type="evidence" value="ECO:0007669"/>
    <property type="project" value="InterPro"/>
</dbReference>
<feature type="region of interest" description="Disordered" evidence="10">
    <location>
        <begin position="718"/>
        <end position="751"/>
    </location>
</feature>
<evidence type="ECO:0000256" key="7">
    <source>
        <dbReference type="ARBA" id="ARBA00023065"/>
    </source>
</evidence>
<evidence type="ECO:0000256" key="5">
    <source>
        <dbReference type="ARBA" id="ARBA00022958"/>
    </source>
</evidence>
<gene>
    <name evidence="15" type="ORF">TanjilG_00681</name>
</gene>
<name>A0A4P1R7N5_LUPAN</name>
<evidence type="ECO:0000259" key="13">
    <source>
        <dbReference type="Pfam" id="PF23256"/>
    </source>
</evidence>
<evidence type="ECO:0000256" key="4">
    <source>
        <dbReference type="ARBA" id="ARBA00022692"/>
    </source>
</evidence>
<dbReference type="PANTHER" id="PTHR32468:SF35">
    <property type="entry name" value="CATION_H+ EXCHANGER DOMAIN-CONTAINING PROTEIN"/>
    <property type="match status" value="1"/>
</dbReference>
<dbReference type="Pfam" id="PF23256">
    <property type="entry name" value="CHX17_2nd"/>
    <property type="match status" value="1"/>
</dbReference>
<dbReference type="GO" id="GO:0006885">
    <property type="term" value="P:regulation of pH"/>
    <property type="evidence" value="ECO:0007669"/>
    <property type="project" value="TreeGrafter"/>
</dbReference>
<evidence type="ECO:0000256" key="6">
    <source>
        <dbReference type="ARBA" id="ARBA00022989"/>
    </source>
</evidence>
<evidence type="ECO:0000256" key="9">
    <source>
        <dbReference type="ARBA" id="ARBA00038341"/>
    </source>
</evidence>
<keyword evidence="2" id="KW-0813">Transport</keyword>
<feature type="transmembrane region" description="Helical" evidence="11">
    <location>
        <begin position="322"/>
        <end position="342"/>
    </location>
</feature>
<keyword evidence="16" id="KW-1185">Reference proteome</keyword>
<keyword evidence="6 11" id="KW-1133">Transmembrane helix</keyword>
<dbReference type="InterPro" id="IPR006153">
    <property type="entry name" value="Cation/H_exchanger_TM"/>
</dbReference>
<dbReference type="PANTHER" id="PTHR32468">
    <property type="entry name" value="CATION/H + ANTIPORTER"/>
    <property type="match status" value="1"/>
</dbReference>
<sequence>MTNVVEVKVGFHCDECIKKILKAIKKIEGNKSSLVVCVNPFMHAYHHDIWHLGNPFQNPATLFFLQCSLIFIVSQCIDLCLKPLGQCSIVSQILGGVILGPSLLGHNKYLAESLFPAKGSTTIDTSATFGVMYFFFTAGVKMDPTTLLKTETKGVTIGLSVFLFTLTIPTTMSILMVKYVSMDMSLAKSLPFIATSQSITAYIVIAIFLRELQILNTDLGRLAISIAMFGDMHYVMGPLLLGLAIPEGPPLGTALMRKMETLTYGFFYPSYLAASGLHINIFKVDLKSLWIVCVIVVVAIVVKICAVMLTGYYHNVSMKDCFVMGLILNARGIAEIVVYNIWRARKLMTDQEFSLAVLSIIVVNAIITPLIKFLYDPSKQYYSITRCSMQHSKRESKLRIMVCIHKNESIPTMMSLLEASYASEESNIEVIALILVEILGRSRPLLVAHQPHETLNSTSPKSTQIHNAFRQYAYQQKGCAKVQSFTSISNFDTMHDDVCRIALDRSANILIMPFHKHWEIDGSVVIINRAIQNMNIKILERAPCSVGILIDKGMNMINSSLSSLLSSKPVYHVAVFFIGGADDTEALAYSSRMCRHKHVEVTIIRYIQFGSENSKERKHDSDLIDEYRCVNIGNSRFKIVEEVIRDGEEMLSSIRKMKNKYELVIVGREHPQTILVDGFQEWSECKELGVVGDMLASQDFETKASILVVQQQRMIKKSVKHNKGSSMPNERDQKVHDFPFHEIPRSGSWSV</sequence>
<dbReference type="InterPro" id="IPR050794">
    <property type="entry name" value="CPA2_transporter"/>
</dbReference>
<keyword evidence="5" id="KW-0630">Potassium</keyword>
<evidence type="ECO:0000256" key="10">
    <source>
        <dbReference type="SAM" id="MobiDB-lite"/>
    </source>
</evidence>
<evidence type="ECO:0000313" key="16">
    <source>
        <dbReference type="Proteomes" id="UP000188354"/>
    </source>
</evidence>
<feature type="domain" description="Cation/H+ exchanger transmembrane" evidence="12">
    <location>
        <begin position="232"/>
        <end position="370"/>
    </location>
</feature>
<comment type="similarity">
    <text evidence="9">Belongs to the monovalent cation:proton antiporter 2 (CPA2) transporter (TC 2.A.37) family. CHX (TC 2.A.37.4) subfamily.</text>
</comment>
<dbReference type="Pfam" id="PF23259">
    <property type="entry name" value="CHX17_C"/>
    <property type="match status" value="1"/>
</dbReference>
<keyword evidence="8 11" id="KW-0472">Membrane</keyword>
<dbReference type="Gramene" id="OIW04121">
    <property type="protein sequence ID" value="OIW04121"/>
    <property type="gene ID" value="TanjilG_00681"/>
</dbReference>
<keyword evidence="7" id="KW-0406">Ion transport</keyword>
<dbReference type="GO" id="GO:0006813">
    <property type="term" value="P:potassium ion transport"/>
    <property type="evidence" value="ECO:0007669"/>
    <property type="project" value="UniProtKB-KW"/>
</dbReference>
<dbReference type="InterPro" id="IPR038770">
    <property type="entry name" value="Na+/solute_symporter_sf"/>
</dbReference>
<organism evidence="15 16">
    <name type="scientific">Lupinus angustifolius</name>
    <name type="common">Narrow-leaved blue lupine</name>
    <dbReference type="NCBI Taxonomy" id="3871"/>
    <lineage>
        <taxon>Eukaryota</taxon>
        <taxon>Viridiplantae</taxon>
        <taxon>Streptophyta</taxon>
        <taxon>Embryophyta</taxon>
        <taxon>Tracheophyta</taxon>
        <taxon>Spermatophyta</taxon>
        <taxon>Magnoliopsida</taxon>
        <taxon>eudicotyledons</taxon>
        <taxon>Gunneridae</taxon>
        <taxon>Pentapetalae</taxon>
        <taxon>rosids</taxon>
        <taxon>fabids</taxon>
        <taxon>Fabales</taxon>
        <taxon>Fabaceae</taxon>
        <taxon>Papilionoideae</taxon>
        <taxon>50 kb inversion clade</taxon>
        <taxon>genistoids sensu lato</taxon>
        <taxon>core genistoids</taxon>
        <taxon>Genisteae</taxon>
        <taxon>Lupinus</taxon>
    </lineage>
</organism>
<feature type="transmembrane region" description="Helical" evidence="11">
    <location>
        <begin position="189"/>
        <end position="210"/>
    </location>
</feature>
<evidence type="ECO:0000259" key="12">
    <source>
        <dbReference type="Pfam" id="PF00999"/>
    </source>
</evidence>
<feature type="transmembrane region" description="Helical" evidence="11">
    <location>
        <begin position="265"/>
        <end position="282"/>
    </location>
</feature>
<evidence type="ECO:0000256" key="1">
    <source>
        <dbReference type="ARBA" id="ARBA00004141"/>
    </source>
</evidence>
<feature type="domain" description="Cation/H(+) antiporter central" evidence="13">
    <location>
        <begin position="459"/>
        <end position="554"/>
    </location>
</feature>
<accession>A0A4P1R7N5</accession>
<feature type="transmembrane region" description="Helical" evidence="11">
    <location>
        <begin position="154"/>
        <end position="177"/>
    </location>
</feature>